<evidence type="ECO:0000256" key="2">
    <source>
        <dbReference type="SAM" id="SignalP"/>
    </source>
</evidence>
<proteinExistence type="predicted"/>
<dbReference type="PATRIC" id="fig|1432052.3.peg.1612"/>
<dbReference type="Proteomes" id="UP000095003">
    <property type="component" value="Unassembled WGS sequence"/>
</dbReference>
<dbReference type="EMBL" id="MCGI01000001">
    <property type="protein sequence ID" value="ODM13753.1"/>
    <property type="molecule type" value="Genomic_DNA"/>
</dbReference>
<comment type="caution">
    <text evidence="3">The sequence shown here is derived from an EMBL/GenBank/DDBJ whole genome shotgun (WGS) entry which is preliminary data.</text>
</comment>
<reference evidence="3 4" key="1">
    <citation type="submission" date="2016-07" db="EMBL/GenBank/DDBJ databases">
        <title>Characterization of isolates of Eisenbergiella tayi derived from blood cultures, using whole genome sequencing.</title>
        <authorList>
            <person name="Burdz T."/>
            <person name="Wiebe D."/>
            <person name="Huynh C."/>
            <person name="Bernard K."/>
        </authorList>
    </citation>
    <scope>NUCLEOTIDE SEQUENCE [LARGE SCALE GENOMIC DNA]</scope>
    <source>
        <strain evidence="3 4">NML 120489</strain>
    </source>
</reference>
<organism evidence="3 4">
    <name type="scientific">Eisenbergiella tayi</name>
    <dbReference type="NCBI Taxonomy" id="1432052"/>
    <lineage>
        <taxon>Bacteria</taxon>
        <taxon>Bacillati</taxon>
        <taxon>Bacillota</taxon>
        <taxon>Clostridia</taxon>
        <taxon>Lachnospirales</taxon>
        <taxon>Lachnospiraceae</taxon>
        <taxon>Eisenbergiella</taxon>
    </lineage>
</organism>
<keyword evidence="2" id="KW-0732">Signal</keyword>
<sequence>MKAKKAIAVLSVAAMMAGLLGGCSSEKTTDTLAADETNEKTESIAADNRDGTENENGSGTVDLSEHVDITIGGINMSSSDSVEGWPTEIVQQIEEKFNVTLKTKPYDNESLNLDLSGGTTCDIVQINDDHISGVLKGKHAVNLDSYRDTIAENINSDKMAFRNDVIRTFKSNGEGKLYFVTPRVLMKDTEPYYGAMLDYGYVVRWDLYKEIGCPEINNDEDYIEALKKMKDLYPQTEDGLPVYALGVMNDMQLFSYFFKGCLNEGYANLEGGIYVQNARTNELVPDIYDAGNPETVTPFWSGVEFYNKLYKEGLLDPDCFITKQEDLRDKYTKGQYLGGIVNWHFGVYNENQRAADPETLKQYVVLPAKLGWTNEQNRAGWTGKYFFVSSHSPNVERAVMILDYIQSEECSRIIDSGVEGRWGKQDDGTVALTADTIQMKMDAGRLVEWKKSGIGSTFSDMAGFAENNVASDGGKISLWTEDSMLTENLTAAQKDMCETLELSLPSDLLKNKIEAGESIDLSNCKSYIRIGIEVTPKDIVRIDSNCEELAMNALPDLIQAEDEAAFAAAKTELMNKLKDAGAEDSVAWWQNAWETTLKGLENLE</sequence>
<protein>
    <recommendedName>
        <fullName evidence="5">Lipoprotein LipO</fullName>
    </recommendedName>
</protein>
<evidence type="ECO:0000313" key="3">
    <source>
        <dbReference type="EMBL" id="ODM13753.1"/>
    </source>
</evidence>
<dbReference type="AlphaFoldDB" id="A0A1E3AYH0"/>
<name>A0A1E3AYH0_9FIRM</name>
<feature type="region of interest" description="Disordered" evidence="1">
    <location>
        <begin position="34"/>
        <end position="61"/>
    </location>
</feature>
<accession>A0A1E3AYH0</accession>
<feature type="signal peptide" evidence="2">
    <location>
        <begin position="1"/>
        <end position="21"/>
    </location>
</feature>
<dbReference type="PROSITE" id="PS51257">
    <property type="entry name" value="PROKAR_LIPOPROTEIN"/>
    <property type="match status" value="1"/>
</dbReference>
<dbReference type="RefSeq" id="WP_069156243.1">
    <property type="nucleotide sequence ID" value="NZ_DAWDRA010000462.1"/>
</dbReference>
<feature type="compositionally biased region" description="Basic and acidic residues" evidence="1">
    <location>
        <begin position="37"/>
        <end position="52"/>
    </location>
</feature>
<evidence type="ECO:0008006" key="5">
    <source>
        <dbReference type="Google" id="ProtNLM"/>
    </source>
</evidence>
<evidence type="ECO:0000256" key="1">
    <source>
        <dbReference type="SAM" id="MobiDB-lite"/>
    </source>
</evidence>
<feature type="chain" id="PRO_5039221131" description="Lipoprotein LipO" evidence="2">
    <location>
        <begin position="22"/>
        <end position="604"/>
    </location>
</feature>
<dbReference type="SUPFAM" id="SSF53850">
    <property type="entry name" value="Periplasmic binding protein-like II"/>
    <property type="match status" value="1"/>
</dbReference>
<evidence type="ECO:0000313" key="4">
    <source>
        <dbReference type="Proteomes" id="UP000095003"/>
    </source>
</evidence>
<dbReference type="Gene3D" id="3.40.190.10">
    <property type="entry name" value="Periplasmic binding protein-like II"/>
    <property type="match status" value="2"/>
</dbReference>
<gene>
    <name evidence="3" type="ORF">BEH84_01472</name>
</gene>